<evidence type="ECO:0000313" key="2">
    <source>
        <dbReference type="EMBL" id="GEO82525.1"/>
    </source>
</evidence>
<keyword evidence="3" id="KW-1185">Reference proteome</keyword>
<protein>
    <recommendedName>
        <fullName evidence="4">EAL domain-containing protein</fullName>
    </recommendedName>
</protein>
<dbReference type="AlphaFoldDB" id="A0A512HAR2"/>
<accession>A0A512HAR2</accession>
<feature type="compositionally biased region" description="Low complexity" evidence="1">
    <location>
        <begin position="11"/>
        <end position="28"/>
    </location>
</feature>
<gene>
    <name evidence="2" type="ORF">ROR02_26560</name>
</gene>
<proteinExistence type="predicted"/>
<dbReference type="EMBL" id="BJZO01000085">
    <property type="protein sequence ID" value="GEO82525.1"/>
    <property type="molecule type" value="Genomic_DNA"/>
</dbReference>
<organism evidence="2 3">
    <name type="scientific">Pararhodospirillum oryzae</name>
    <dbReference type="NCBI Taxonomy" id="478448"/>
    <lineage>
        <taxon>Bacteria</taxon>
        <taxon>Pseudomonadati</taxon>
        <taxon>Pseudomonadota</taxon>
        <taxon>Alphaproteobacteria</taxon>
        <taxon>Rhodospirillales</taxon>
        <taxon>Rhodospirillaceae</taxon>
        <taxon>Pararhodospirillum</taxon>
    </lineage>
</organism>
<dbReference type="RefSeq" id="WP_246135544.1">
    <property type="nucleotide sequence ID" value="NZ_BJZO01000085.1"/>
</dbReference>
<evidence type="ECO:0000256" key="1">
    <source>
        <dbReference type="SAM" id="MobiDB-lite"/>
    </source>
</evidence>
<reference evidence="2 3" key="1">
    <citation type="submission" date="2019-07" db="EMBL/GenBank/DDBJ databases">
        <title>Whole genome shotgun sequence of Rhodospirillum oryzae NBRC 107573.</title>
        <authorList>
            <person name="Hosoyama A."/>
            <person name="Uohara A."/>
            <person name="Ohji S."/>
            <person name="Ichikawa N."/>
        </authorList>
    </citation>
    <scope>NUCLEOTIDE SEQUENCE [LARGE SCALE GENOMIC DNA]</scope>
    <source>
        <strain evidence="2 3">NBRC 107573</strain>
    </source>
</reference>
<evidence type="ECO:0000313" key="3">
    <source>
        <dbReference type="Proteomes" id="UP000321567"/>
    </source>
</evidence>
<name>A0A512HAR2_9PROT</name>
<comment type="caution">
    <text evidence="2">The sequence shown here is derived from an EMBL/GenBank/DDBJ whole genome shotgun (WGS) entry which is preliminary data.</text>
</comment>
<evidence type="ECO:0008006" key="4">
    <source>
        <dbReference type="Google" id="ProtNLM"/>
    </source>
</evidence>
<feature type="region of interest" description="Disordered" evidence="1">
    <location>
        <begin position="1"/>
        <end position="31"/>
    </location>
</feature>
<dbReference type="Proteomes" id="UP000321567">
    <property type="component" value="Unassembled WGS sequence"/>
</dbReference>
<sequence length="482" mass="52987">MAGKSAKADNAARTSSTRASAASARARSSGGGFGHWLASKLRSAAEYLAPAPDVVAPAPGPRRTTPLEVSAPHTALDEMLKAYLTDRGDSAVSKIHIISLDEMKQAFGDDWERLSNKAMMITESIIRKNLTGSDYYFRQSDDSYLLLLSGLGVHEAAVKVQAIATLIRRRLLGEKAENMHSFGVKAAVVTLSELLEQGTIPSLENITNILDERLPEEIGVRTFRRRGDGGGLTPQARVYESLDVRYRPVWNPASQIVFAYQIQPYRTTDYGVFAGQWTLNGGYLDPLGIEVDKKVIEEALRVLRASHDDRDAPVTLIPLHFKSFTGQARNEMFSIISKLLSQARQELVAFELVGLLDSLPVNRLPQIVAALSRLSRFVAVRAVPDQFDHIKGSLNGVRLLGLDLNDISRHGADAASRGRAMLDFARFARDQGIASYIWDMRTIDEVRSALDLGFANLSGVAVSTELTEPRGLYELSVQRVIR</sequence>